<proteinExistence type="predicted"/>
<organism evidence="1 2">
    <name type="scientific">Pythium oligandrum</name>
    <name type="common">Mycoparasitic fungus</name>
    <dbReference type="NCBI Taxonomy" id="41045"/>
    <lineage>
        <taxon>Eukaryota</taxon>
        <taxon>Sar</taxon>
        <taxon>Stramenopiles</taxon>
        <taxon>Oomycota</taxon>
        <taxon>Peronosporomycetes</taxon>
        <taxon>Pythiales</taxon>
        <taxon>Pythiaceae</taxon>
        <taxon>Pythium</taxon>
    </lineage>
</organism>
<evidence type="ECO:0000313" key="2">
    <source>
        <dbReference type="Proteomes" id="UP000794436"/>
    </source>
</evidence>
<name>A0A8K1FEE6_PYTOL</name>
<gene>
    <name evidence="1" type="ORF">Poli38472_004410</name>
</gene>
<keyword evidence="2" id="KW-1185">Reference proteome</keyword>
<sequence>MARNRKTTKATKTEGPWDFLLPWFKVLANRLSIAEEDRLDTSFLELGRDPKTDWWISVRWDERDDDPKTLKLLREALVLTSTLADVDYDAWMSHRQQTCGLKAPGSIYLETKLLRPRFQFDFEPGDEIGYRDIFKDDQAFLVDWKGYAQPMLRFERPSAKFKRELERAKAVALKAKVQVTKPRLRLSVFAPTRVKKNRGMRLLPQ</sequence>
<reference evidence="1" key="1">
    <citation type="submission" date="2019-03" db="EMBL/GenBank/DDBJ databases">
        <title>Long read genome sequence of the mycoparasitic Pythium oligandrum ATCC 38472 isolated from sugarbeet rhizosphere.</title>
        <authorList>
            <person name="Gaulin E."/>
        </authorList>
    </citation>
    <scope>NUCLEOTIDE SEQUENCE</scope>
    <source>
        <strain evidence="1">ATCC 38472_TT</strain>
    </source>
</reference>
<dbReference type="Proteomes" id="UP000794436">
    <property type="component" value="Unassembled WGS sequence"/>
</dbReference>
<dbReference type="EMBL" id="SPLM01000109">
    <property type="protein sequence ID" value="TMW59341.1"/>
    <property type="molecule type" value="Genomic_DNA"/>
</dbReference>
<protein>
    <submittedName>
        <fullName evidence="1">Uncharacterized protein</fullName>
    </submittedName>
</protein>
<dbReference type="AlphaFoldDB" id="A0A8K1FEE6"/>
<comment type="caution">
    <text evidence="1">The sequence shown here is derived from an EMBL/GenBank/DDBJ whole genome shotgun (WGS) entry which is preliminary data.</text>
</comment>
<accession>A0A8K1FEE6</accession>
<evidence type="ECO:0000313" key="1">
    <source>
        <dbReference type="EMBL" id="TMW59341.1"/>
    </source>
</evidence>